<dbReference type="Gene3D" id="1.20.1540.10">
    <property type="entry name" value="Rhomboid-like"/>
    <property type="match status" value="1"/>
</dbReference>
<evidence type="ECO:0000313" key="12">
    <source>
        <dbReference type="EMBL" id="MSB72913.1"/>
    </source>
</evidence>
<dbReference type="GO" id="GO:0006508">
    <property type="term" value="P:proteolysis"/>
    <property type="evidence" value="ECO:0007669"/>
    <property type="project" value="UniProtKB-KW"/>
</dbReference>
<evidence type="ECO:0000259" key="8">
    <source>
        <dbReference type="Pfam" id="PF01694"/>
    </source>
</evidence>
<keyword evidence="6 7" id="KW-0472">Membrane</keyword>
<evidence type="ECO:0000313" key="9">
    <source>
        <dbReference type="EMBL" id="CUP14839.1"/>
    </source>
</evidence>
<dbReference type="Proteomes" id="UP000441358">
    <property type="component" value="Unassembled WGS sequence"/>
</dbReference>
<comment type="subcellular location">
    <subcellularLocation>
        <location evidence="1">Membrane</location>
        <topology evidence="1">Multi-pass membrane protein</topology>
    </subcellularLocation>
</comment>
<evidence type="ECO:0000313" key="15">
    <source>
        <dbReference type="Proteomes" id="UP000441609"/>
    </source>
</evidence>
<organism evidence="11 14">
    <name type="scientific">Parabacteroides distasonis</name>
    <dbReference type="NCBI Taxonomy" id="823"/>
    <lineage>
        <taxon>Bacteria</taxon>
        <taxon>Pseudomonadati</taxon>
        <taxon>Bacteroidota</taxon>
        <taxon>Bacteroidia</taxon>
        <taxon>Bacteroidales</taxon>
        <taxon>Tannerellaceae</taxon>
        <taxon>Parabacteroides</taxon>
    </lineage>
</organism>
<dbReference type="OMA" id="IMEPRVW"/>
<dbReference type="InterPro" id="IPR022764">
    <property type="entry name" value="Peptidase_S54_rhomboid_dom"/>
</dbReference>
<dbReference type="Proteomes" id="UP000095455">
    <property type="component" value="Unassembled WGS sequence"/>
</dbReference>
<keyword evidence="2" id="KW-1003">Cell membrane</keyword>
<dbReference type="GO" id="GO:0016020">
    <property type="term" value="C:membrane"/>
    <property type="evidence" value="ECO:0007669"/>
    <property type="project" value="UniProtKB-SubCell"/>
</dbReference>
<comment type="caution">
    <text evidence="11">The sequence shown here is derived from an EMBL/GenBank/DDBJ whole genome shotgun (WGS) entry which is preliminary data.</text>
</comment>
<dbReference type="Proteomes" id="UP000441609">
    <property type="component" value="Unassembled WGS sequence"/>
</dbReference>
<feature type="domain" description="Peptidase S54 rhomboid" evidence="8">
    <location>
        <begin position="38"/>
        <end position="185"/>
    </location>
</feature>
<keyword evidence="11" id="KW-0378">Hydrolase</keyword>
<reference evidence="14 15" key="2">
    <citation type="journal article" date="2019" name="Nat. Med.">
        <title>A library of human gut bacterial isolates paired with longitudinal multiomics data enables mechanistic microbiome research.</title>
        <authorList>
            <person name="Poyet M."/>
            <person name="Groussin M."/>
            <person name="Gibbons S.M."/>
            <person name="Avila-Pacheco J."/>
            <person name="Jiang X."/>
            <person name="Kearney S.M."/>
            <person name="Perrotta A.R."/>
            <person name="Berdy B."/>
            <person name="Zhao S."/>
            <person name="Lieberman T.D."/>
            <person name="Swanson P.K."/>
            <person name="Smith M."/>
            <person name="Roesemann S."/>
            <person name="Alexander J.E."/>
            <person name="Rich S.A."/>
            <person name="Livny J."/>
            <person name="Vlamakis H."/>
            <person name="Clish C."/>
            <person name="Bullock K."/>
            <person name="Deik A."/>
            <person name="Scott J."/>
            <person name="Pierce K.A."/>
            <person name="Xavier R.J."/>
            <person name="Alm E.J."/>
        </authorList>
    </citation>
    <scope>NUCLEOTIDE SEQUENCE [LARGE SCALE GENOMIC DNA]</scope>
    <source>
        <strain evidence="12 15">BIOML-A20</strain>
        <strain evidence="11 14">BIOML-A32</strain>
        <strain evidence="10 16">BIOML-A9</strain>
    </source>
</reference>
<accession>A0A174KZX2</accession>
<protein>
    <submittedName>
        <fullName evidence="9">Intramembrane serine protease GlpG</fullName>
    </submittedName>
    <submittedName>
        <fullName evidence="11">Rhomboid family intramembrane serine protease</fullName>
    </submittedName>
</protein>
<keyword evidence="5 7" id="KW-1133">Transmembrane helix</keyword>
<evidence type="ECO:0000256" key="4">
    <source>
        <dbReference type="ARBA" id="ARBA00022692"/>
    </source>
</evidence>
<evidence type="ECO:0000256" key="3">
    <source>
        <dbReference type="ARBA" id="ARBA00022519"/>
    </source>
</evidence>
<keyword evidence="3" id="KW-0997">Cell inner membrane</keyword>
<evidence type="ECO:0000256" key="1">
    <source>
        <dbReference type="ARBA" id="ARBA00004141"/>
    </source>
</evidence>
<keyword evidence="11" id="KW-0645">Protease</keyword>
<evidence type="ECO:0000313" key="10">
    <source>
        <dbReference type="EMBL" id="MRY92244.1"/>
    </source>
</evidence>
<evidence type="ECO:0000256" key="2">
    <source>
        <dbReference type="ARBA" id="ARBA00022475"/>
    </source>
</evidence>
<evidence type="ECO:0000313" key="13">
    <source>
        <dbReference type="Proteomes" id="UP000095455"/>
    </source>
</evidence>
<evidence type="ECO:0000313" key="16">
    <source>
        <dbReference type="Proteomes" id="UP000461276"/>
    </source>
</evidence>
<feature type="transmembrane region" description="Helical" evidence="7">
    <location>
        <begin position="6"/>
        <end position="24"/>
    </location>
</feature>
<name>A0A174KZX2_PARDI</name>
<dbReference type="GO" id="GO:0004252">
    <property type="term" value="F:serine-type endopeptidase activity"/>
    <property type="evidence" value="ECO:0007669"/>
    <property type="project" value="InterPro"/>
</dbReference>
<feature type="transmembrane region" description="Helical" evidence="7">
    <location>
        <begin position="44"/>
        <end position="70"/>
    </location>
</feature>
<feature type="transmembrane region" description="Helical" evidence="7">
    <location>
        <begin position="134"/>
        <end position="154"/>
    </location>
</feature>
<evidence type="ECO:0000256" key="6">
    <source>
        <dbReference type="ARBA" id="ARBA00023136"/>
    </source>
</evidence>
<dbReference type="PANTHER" id="PTHR43066">
    <property type="entry name" value="RHOMBOID-RELATED PROTEIN"/>
    <property type="match status" value="1"/>
</dbReference>
<dbReference type="RefSeq" id="WP_005857219.1">
    <property type="nucleotide sequence ID" value="NZ_BQOC01000001.1"/>
</dbReference>
<evidence type="ECO:0000313" key="11">
    <source>
        <dbReference type="EMBL" id="MRZ48954.1"/>
    </source>
</evidence>
<gene>
    <name evidence="9" type="ORF">ERS852380_04030</name>
    <name evidence="11" type="ORF">GKD66_01585</name>
    <name evidence="10" type="ORF">GKD67_03115</name>
    <name evidence="12" type="ORF">GKD70_06325</name>
</gene>
<dbReference type="AlphaFoldDB" id="A0A174KZX2"/>
<reference evidence="9 13" key="1">
    <citation type="submission" date="2015-09" db="EMBL/GenBank/DDBJ databases">
        <authorList>
            <consortium name="Pathogen Informatics"/>
        </authorList>
    </citation>
    <scope>NUCLEOTIDE SEQUENCE [LARGE SCALE GENOMIC DNA]</scope>
    <source>
        <strain evidence="9 13">2789STDY5608822</strain>
    </source>
</reference>
<evidence type="ECO:0000313" key="14">
    <source>
        <dbReference type="Proteomes" id="UP000441358"/>
    </source>
</evidence>
<proteinExistence type="predicted"/>
<dbReference type="Pfam" id="PF01694">
    <property type="entry name" value="Rhomboid"/>
    <property type="match status" value="1"/>
</dbReference>
<dbReference type="OrthoDB" id="9807874at2"/>
<dbReference type="SUPFAM" id="SSF144091">
    <property type="entry name" value="Rhomboid-like"/>
    <property type="match status" value="1"/>
</dbReference>
<feature type="transmembrane region" description="Helical" evidence="7">
    <location>
        <begin position="108"/>
        <end position="128"/>
    </location>
</feature>
<dbReference type="EMBL" id="WKMC01000001">
    <property type="protein sequence ID" value="MRZ48954.1"/>
    <property type="molecule type" value="Genomic_DNA"/>
</dbReference>
<dbReference type="EMBL" id="WKMY01000001">
    <property type="protein sequence ID" value="MRY92244.1"/>
    <property type="molecule type" value="Genomic_DNA"/>
</dbReference>
<dbReference type="EMBL" id="WKMO01000004">
    <property type="protein sequence ID" value="MSB72913.1"/>
    <property type="molecule type" value="Genomic_DNA"/>
</dbReference>
<feature type="transmembrane region" description="Helical" evidence="7">
    <location>
        <begin position="82"/>
        <end position="101"/>
    </location>
</feature>
<dbReference type="Proteomes" id="UP000461276">
    <property type="component" value="Unassembled WGS sequence"/>
</dbReference>
<evidence type="ECO:0000256" key="7">
    <source>
        <dbReference type="SAM" id="Phobius"/>
    </source>
</evidence>
<sequence length="201" mass="23092">MITYLIIGITVVLSFICFSNRELFMKLAFIPYRTIRNHEYYRIVTHGFIHADMTHLLVNMFTFWSFGLYIERTFRYMGFGKGAYLALYFGGMIVASLYDLIKRRNDPYYVSIGASGAVSAVLFTSIFLDPWGKILFFAVLPVPGIVFGLLYLAYCQYMAKQTGDNINHNAHFYGAIYGLIFPMLLEPSLLHLFLSQLTFKG</sequence>
<keyword evidence="4 7" id="KW-0812">Transmembrane</keyword>
<dbReference type="InterPro" id="IPR035952">
    <property type="entry name" value="Rhomboid-like_sf"/>
</dbReference>
<evidence type="ECO:0000256" key="5">
    <source>
        <dbReference type="ARBA" id="ARBA00022989"/>
    </source>
</evidence>
<dbReference type="EMBL" id="CYYK01000018">
    <property type="protein sequence ID" value="CUP14839.1"/>
    <property type="molecule type" value="Genomic_DNA"/>
</dbReference>
<dbReference type="PANTHER" id="PTHR43066:SF26">
    <property type="entry name" value="RHOMBOID PROTEASE GLPG"/>
    <property type="match status" value="1"/>
</dbReference>
<feature type="transmembrane region" description="Helical" evidence="7">
    <location>
        <begin position="175"/>
        <end position="194"/>
    </location>
</feature>